<feature type="transmembrane region" description="Helical" evidence="1">
    <location>
        <begin position="34"/>
        <end position="51"/>
    </location>
</feature>
<keyword evidence="1" id="KW-1133">Transmembrane helix</keyword>
<dbReference type="SUPFAM" id="SSF48317">
    <property type="entry name" value="Acid phosphatase/Vanadium-dependent haloperoxidase"/>
    <property type="match status" value="1"/>
</dbReference>
<evidence type="ECO:0000313" key="4">
    <source>
        <dbReference type="Proteomes" id="UP000464214"/>
    </source>
</evidence>
<dbReference type="InterPro" id="IPR036938">
    <property type="entry name" value="PAP2/HPO_sf"/>
</dbReference>
<dbReference type="PANTHER" id="PTHR14969">
    <property type="entry name" value="SPHINGOSINE-1-PHOSPHATE PHOSPHOHYDROLASE"/>
    <property type="match status" value="1"/>
</dbReference>
<gene>
    <name evidence="3" type="ORF">GU926_02670</name>
</gene>
<evidence type="ECO:0000259" key="2">
    <source>
        <dbReference type="SMART" id="SM00014"/>
    </source>
</evidence>
<feature type="transmembrane region" description="Helical" evidence="1">
    <location>
        <begin position="106"/>
        <end position="125"/>
    </location>
</feature>
<protein>
    <submittedName>
        <fullName evidence="3">Phosphatase PAP2 family protein</fullName>
    </submittedName>
</protein>
<keyword evidence="1" id="KW-0472">Membrane</keyword>
<dbReference type="AlphaFoldDB" id="A0A6P1NVP6"/>
<dbReference type="SMART" id="SM00014">
    <property type="entry name" value="acidPPc"/>
    <property type="match status" value="1"/>
</dbReference>
<sequence>MDKLKSLDQALFLELNGRHSPFWDTIMTMVSNKYVWFPFYAMLIILLIYFYRRKGALMVLSLAASVGLADFVSSGIFKPFFERLRPCHEAVIGATVHVVDGCGGRYGFVSSHAANSFAIVVFLCLILPGRHLWLKIALLVWAFLISYSRIYLGVHYPGDITVGAAIGIFTGWLGVYVYKLLTQRYPFWTA</sequence>
<dbReference type="PANTHER" id="PTHR14969:SF13">
    <property type="entry name" value="AT30094P"/>
    <property type="match status" value="1"/>
</dbReference>
<keyword evidence="4" id="KW-1185">Reference proteome</keyword>
<organism evidence="3 4">
    <name type="scientific">Nibribacter ruber</name>
    <dbReference type="NCBI Taxonomy" id="2698458"/>
    <lineage>
        <taxon>Bacteria</taxon>
        <taxon>Pseudomonadati</taxon>
        <taxon>Bacteroidota</taxon>
        <taxon>Cytophagia</taxon>
        <taxon>Cytophagales</taxon>
        <taxon>Hymenobacteraceae</taxon>
        <taxon>Nibribacter</taxon>
    </lineage>
</organism>
<accession>A0A6P1NVP6</accession>
<dbReference type="Proteomes" id="UP000464214">
    <property type="component" value="Chromosome"/>
</dbReference>
<feature type="transmembrane region" description="Helical" evidence="1">
    <location>
        <begin position="58"/>
        <end position="77"/>
    </location>
</feature>
<feature type="transmembrane region" description="Helical" evidence="1">
    <location>
        <begin position="132"/>
        <end position="154"/>
    </location>
</feature>
<feature type="transmembrane region" description="Helical" evidence="1">
    <location>
        <begin position="160"/>
        <end position="178"/>
    </location>
</feature>
<dbReference type="EMBL" id="CP047897">
    <property type="protein sequence ID" value="QHL86404.1"/>
    <property type="molecule type" value="Genomic_DNA"/>
</dbReference>
<dbReference type="Pfam" id="PF01569">
    <property type="entry name" value="PAP2"/>
    <property type="match status" value="1"/>
</dbReference>
<feature type="domain" description="Phosphatidic acid phosphatase type 2/haloperoxidase" evidence="2">
    <location>
        <begin position="58"/>
        <end position="175"/>
    </location>
</feature>
<evidence type="ECO:0000256" key="1">
    <source>
        <dbReference type="SAM" id="Phobius"/>
    </source>
</evidence>
<dbReference type="KEGG" id="nib:GU926_02670"/>
<proteinExistence type="predicted"/>
<dbReference type="InterPro" id="IPR000326">
    <property type="entry name" value="PAP2/HPO"/>
</dbReference>
<dbReference type="CDD" id="cd03395">
    <property type="entry name" value="PAP2_like_4"/>
    <property type="match status" value="1"/>
</dbReference>
<evidence type="ECO:0000313" key="3">
    <source>
        <dbReference type="EMBL" id="QHL86404.1"/>
    </source>
</evidence>
<reference evidence="3 4" key="1">
    <citation type="submission" date="2020-01" db="EMBL/GenBank/DDBJ databases">
        <authorList>
            <person name="Kim M."/>
        </authorList>
    </citation>
    <scope>NUCLEOTIDE SEQUENCE [LARGE SCALE GENOMIC DNA]</scope>
    <source>
        <strain evidence="3 4">BT10</strain>
    </source>
</reference>
<name>A0A6P1NVP6_9BACT</name>
<dbReference type="Gene3D" id="1.20.144.10">
    <property type="entry name" value="Phosphatidic acid phosphatase type 2/haloperoxidase"/>
    <property type="match status" value="2"/>
</dbReference>
<keyword evidence="1" id="KW-0812">Transmembrane</keyword>
<dbReference type="RefSeq" id="WP_160688760.1">
    <property type="nucleotide sequence ID" value="NZ_CP047897.1"/>
</dbReference>